<dbReference type="SUPFAM" id="SSF56399">
    <property type="entry name" value="ADP-ribosylation"/>
    <property type="match status" value="1"/>
</dbReference>
<dbReference type="InterPro" id="IPR009297">
    <property type="entry name" value="DUF952"/>
</dbReference>
<dbReference type="Proteomes" id="UP000516160">
    <property type="component" value="Chromosome"/>
</dbReference>
<dbReference type="Gene3D" id="3.20.170.20">
    <property type="entry name" value="Protein of unknown function DUF952"/>
    <property type="match status" value="1"/>
</dbReference>
<dbReference type="RefSeq" id="WP_213168000.1">
    <property type="nucleotide sequence ID" value="NZ_CP058559.1"/>
</dbReference>
<protein>
    <submittedName>
        <fullName evidence="1">DUF952 domain-containing protein</fullName>
    </submittedName>
</protein>
<sequence>MIIHALKKKDWERAKKKGTYKGDTLAKNGFIHCSPIEKIVDVANYNFKGIEGLVLLCIDEDRVISEIKWEDLYNEGRDYPHIYGELNIDSVIDVFEFEPNKDGYFELPGGLKNLK</sequence>
<accession>A0A7G9W6N3</accession>
<evidence type="ECO:0000313" key="2">
    <source>
        <dbReference type="Proteomes" id="UP000516160"/>
    </source>
</evidence>
<dbReference type="PANTHER" id="PTHR34129">
    <property type="entry name" value="BLR1139 PROTEIN"/>
    <property type="match status" value="1"/>
</dbReference>
<dbReference type="PANTHER" id="PTHR34129:SF1">
    <property type="entry name" value="DUF952 DOMAIN-CONTAINING PROTEIN"/>
    <property type="match status" value="1"/>
</dbReference>
<keyword evidence="2" id="KW-1185">Reference proteome</keyword>
<dbReference type="Pfam" id="PF06108">
    <property type="entry name" value="DUF952"/>
    <property type="match status" value="1"/>
</dbReference>
<organism evidence="1 2">
    <name type="scientific">Alkalicella caledoniensis</name>
    <dbReference type="NCBI Taxonomy" id="2731377"/>
    <lineage>
        <taxon>Bacteria</taxon>
        <taxon>Bacillati</taxon>
        <taxon>Bacillota</taxon>
        <taxon>Clostridia</taxon>
        <taxon>Eubacteriales</taxon>
        <taxon>Proteinivoracaceae</taxon>
        <taxon>Alkalicella</taxon>
    </lineage>
</organism>
<name>A0A7G9W6N3_ALKCA</name>
<dbReference type="KEGG" id="acae:HYG86_05935"/>
<reference evidence="1 2" key="1">
    <citation type="submission" date="2020-07" db="EMBL/GenBank/DDBJ databases">
        <title>Alkalicella. sp. LB2 genome.</title>
        <authorList>
            <person name="Postec A."/>
            <person name="Quemeneur M."/>
        </authorList>
    </citation>
    <scope>NUCLEOTIDE SEQUENCE [LARGE SCALE GENOMIC DNA]</scope>
    <source>
        <strain evidence="1 2">LB2</strain>
    </source>
</reference>
<gene>
    <name evidence="1" type="ORF">HYG86_05935</name>
</gene>
<dbReference type="AlphaFoldDB" id="A0A7G9W6N3"/>
<evidence type="ECO:0000313" key="1">
    <source>
        <dbReference type="EMBL" id="QNO14345.1"/>
    </source>
</evidence>
<proteinExistence type="predicted"/>
<dbReference type="EMBL" id="CP058559">
    <property type="protein sequence ID" value="QNO14345.1"/>
    <property type="molecule type" value="Genomic_DNA"/>
</dbReference>